<dbReference type="InterPro" id="IPR014729">
    <property type="entry name" value="Rossmann-like_a/b/a_fold"/>
</dbReference>
<name>A0A158RRV5_BACC3</name>
<organism evidence="2 3">
    <name type="scientific">Bacillus cereus (strain 03BB102)</name>
    <dbReference type="NCBI Taxonomy" id="572264"/>
    <lineage>
        <taxon>Bacteria</taxon>
        <taxon>Bacillati</taxon>
        <taxon>Bacillota</taxon>
        <taxon>Bacilli</taxon>
        <taxon>Bacillales</taxon>
        <taxon>Bacillaceae</taxon>
        <taxon>Bacillus</taxon>
        <taxon>Bacillus cereus group</taxon>
    </lineage>
</organism>
<dbReference type="GO" id="GO:0000270">
    <property type="term" value="P:peptidoglycan metabolic process"/>
    <property type="evidence" value="ECO:0007669"/>
    <property type="project" value="TreeGrafter"/>
</dbReference>
<dbReference type="GO" id="GO:0005886">
    <property type="term" value="C:plasma membrane"/>
    <property type="evidence" value="ECO:0007669"/>
    <property type="project" value="TreeGrafter"/>
</dbReference>
<dbReference type="Gene3D" id="3.40.50.620">
    <property type="entry name" value="HUPs"/>
    <property type="match status" value="1"/>
</dbReference>
<dbReference type="PANTHER" id="PTHR30336">
    <property type="entry name" value="INNER MEMBRANE PROTEIN, PROBABLE PERMEASE"/>
    <property type="match status" value="1"/>
</dbReference>
<accession>A0A158RRV5</accession>
<dbReference type="GO" id="GO:0043164">
    <property type="term" value="P:Gram-negative-bacterium-type cell wall biogenesis"/>
    <property type="evidence" value="ECO:0007669"/>
    <property type="project" value="TreeGrafter"/>
</dbReference>
<gene>
    <name evidence="2" type="ordered locus">BCA_1675</name>
</gene>
<dbReference type="EMBL" id="CP001407">
    <property type="protein sequence ID" value="ACO30165.1"/>
    <property type="molecule type" value="Genomic_DNA"/>
</dbReference>
<evidence type="ECO:0000313" key="2">
    <source>
        <dbReference type="EMBL" id="ACO30165.1"/>
    </source>
</evidence>
<evidence type="ECO:0000313" key="3">
    <source>
        <dbReference type="Proteomes" id="UP000002210"/>
    </source>
</evidence>
<dbReference type="CDD" id="cd06259">
    <property type="entry name" value="YdcF-like"/>
    <property type="match status" value="1"/>
</dbReference>
<dbReference type="PANTHER" id="PTHR30336:SF4">
    <property type="entry name" value="ENVELOPE BIOGENESIS FACTOR ELYC"/>
    <property type="match status" value="1"/>
</dbReference>
<dbReference type="FunFam" id="3.40.50.620:FF:000148">
    <property type="entry name" value="Cytoplasmic protein"/>
    <property type="match status" value="1"/>
</dbReference>
<dbReference type="AlphaFoldDB" id="A0A158RRV5"/>
<sequence>MVCAVYVGFLQYNIYKHGQMNATYEADYIIVLGSKVNGTKPSYSLQYRIDKAAEYLKSHEKAIAIVSGGKGKGEDISEALAMKNELMKLNIAEDRIIMEDKSTSTDENIKFSKPLIPDNMKKGMIVTNDFHMFRAKKIAAKQGLQLEGLPAETPKRIVIPSNIREYFAITQYWFMNRI</sequence>
<feature type="domain" description="DUF218" evidence="1">
    <location>
        <begin position="27"/>
        <end position="157"/>
    </location>
</feature>
<dbReference type="InterPro" id="IPR051599">
    <property type="entry name" value="Cell_Envelope_Assoc"/>
</dbReference>
<evidence type="ECO:0000259" key="1">
    <source>
        <dbReference type="Pfam" id="PF02698"/>
    </source>
</evidence>
<dbReference type="KEGG" id="bcx:BCA_1675"/>
<dbReference type="Pfam" id="PF02698">
    <property type="entry name" value="DUF218"/>
    <property type="match status" value="1"/>
</dbReference>
<protein>
    <recommendedName>
        <fullName evidence="1">DUF218 domain-containing protein</fullName>
    </recommendedName>
</protein>
<proteinExistence type="predicted"/>
<reference evidence="2 3" key="1">
    <citation type="submission" date="2009-02" db="EMBL/GenBank/DDBJ databases">
        <title>Genome sequence of Bacillus cereus 03BB102.</title>
        <authorList>
            <person name="Dodson R.J."/>
            <person name="Jackson P."/>
            <person name="Munk A.C."/>
            <person name="Brettin T."/>
            <person name="Bruce D."/>
            <person name="Detter C."/>
            <person name="Tapia R."/>
            <person name="Han C."/>
            <person name="Sutton G."/>
            <person name="Sims D."/>
        </authorList>
    </citation>
    <scope>NUCLEOTIDE SEQUENCE [LARGE SCALE GENOMIC DNA]</scope>
    <source>
        <strain evidence="2 3">03BB102</strain>
    </source>
</reference>
<dbReference type="InterPro" id="IPR003848">
    <property type="entry name" value="DUF218"/>
</dbReference>
<dbReference type="Proteomes" id="UP000002210">
    <property type="component" value="Chromosome"/>
</dbReference>